<dbReference type="GO" id="GO:0008168">
    <property type="term" value="F:methyltransferase activity"/>
    <property type="evidence" value="ECO:0007669"/>
    <property type="project" value="UniProtKB-KW"/>
</dbReference>
<dbReference type="EMBL" id="FQUC01000005">
    <property type="protein sequence ID" value="SHF34834.1"/>
    <property type="molecule type" value="Genomic_DNA"/>
</dbReference>
<gene>
    <name evidence="2" type="ORF">SAMN05444362_105185</name>
</gene>
<dbReference type="Gene3D" id="3.40.50.150">
    <property type="entry name" value="Vaccinia Virus protein VP39"/>
    <property type="match status" value="1"/>
</dbReference>
<reference evidence="3" key="1">
    <citation type="submission" date="2016-11" db="EMBL/GenBank/DDBJ databases">
        <authorList>
            <person name="Varghese N."/>
            <person name="Submissions S."/>
        </authorList>
    </citation>
    <scope>NUCLEOTIDE SEQUENCE [LARGE SCALE GENOMIC DNA]</scope>
    <source>
        <strain evidence="3">DSM 27370</strain>
    </source>
</reference>
<accession>A0A1M5AX32</accession>
<dbReference type="InterPro" id="IPR041698">
    <property type="entry name" value="Methyltransf_25"/>
</dbReference>
<feature type="domain" description="Methyltransferase" evidence="1">
    <location>
        <begin position="53"/>
        <end position="147"/>
    </location>
</feature>
<dbReference type="CDD" id="cd02440">
    <property type="entry name" value="AdoMet_MTases"/>
    <property type="match status" value="1"/>
</dbReference>
<dbReference type="GO" id="GO:0032259">
    <property type="term" value="P:methylation"/>
    <property type="evidence" value="ECO:0007669"/>
    <property type="project" value="UniProtKB-KW"/>
</dbReference>
<dbReference type="OrthoDB" id="8385759at2"/>
<dbReference type="InterPro" id="IPR029063">
    <property type="entry name" value="SAM-dependent_MTases_sf"/>
</dbReference>
<dbReference type="Proteomes" id="UP000184480">
    <property type="component" value="Unassembled WGS sequence"/>
</dbReference>
<name>A0A1M5AX32_9BACT</name>
<evidence type="ECO:0000313" key="3">
    <source>
        <dbReference type="Proteomes" id="UP000184480"/>
    </source>
</evidence>
<dbReference type="STRING" id="1346286.SAMN05444362_105185"/>
<sequence length="263" mass="30395">MNDYIEINRKAWNYKTPIHIGSEFYDNEAFLQGKNTLQDIELSMLGDIKGKSVLHLQCHFGQDSISLARMGANVTAIDLSDEAIKRAQKFAGQLNVDVEFICSDIYNLPSVLDREFDIVFTSYGVIGWLPDMKKWSEIVSHYLKPQGRFIFVEFHPLVWVFDDNFTTIAYDYFNTGEIIETFAGTYADRNADVSYTTVCWNHSLSEVMGNLINSGIEIKQFEEFDYSPYPCFKNVEEIEKGKFKIKHLQYTIPMVYALEGMKR</sequence>
<dbReference type="PANTHER" id="PTHR43464">
    <property type="entry name" value="METHYLTRANSFERASE"/>
    <property type="match status" value="1"/>
</dbReference>
<dbReference type="SUPFAM" id="SSF53335">
    <property type="entry name" value="S-adenosyl-L-methionine-dependent methyltransferases"/>
    <property type="match status" value="1"/>
</dbReference>
<organism evidence="2 3">
    <name type="scientific">Dysgonomonas macrotermitis</name>
    <dbReference type="NCBI Taxonomy" id="1346286"/>
    <lineage>
        <taxon>Bacteria</taxon>
        <taxon>Pseudomonadati</taxon>
        <taxon>Bacteroidota</taxon>
        <taxon>Bacteroidia</taxon>
        <taxon>Bacteroidales</taxon>
        <taxon>Dysgonomonadaceae</taxon>
        <taxon>Dysgonomonas</taxon>
    </lineage>
</organism>
<dbReference type="AlphaFoldDB" id="A0A1M5AX32"/>
<dbReference type="Pfam" id="PF13649">
    <property type="entry name" value="Methyltransf_25"/>
    <property type="match status" value="1"/>
</dbReference>
<protein>
    <submittedName>
        <fullName evidence="2">Methyltransferase domain-containing protein</fullName>
    </submittedName>
</protein>
<keyword evidence="2" id="KW-0808">Transferase</keyword>
<keyword evidence="2" id="KW-0489">Methyltransferase</keyword>
<evidence type="ECO:0000259" key="1">
    <source>
        <dbReference type="Pfam" id="PF13649"/>
    </source>
</evidence>
<proteinExistence type="predicted"/>
<keyword evidence="3" id="KW-1185">Reference proteome</keyword>
<dbReference type="PANTHER" id="PTHR43464:SF82">
    <property type="entry name" value="METHYLTRANSFERASE DOMAIN-CONTAINING PROTEIN"/>
    <property type="match status" value="1"/>
</dbReference>
<evidence type="ECO:0000313" key="2">
    <source>
        <dbReference type="EMBL" id="SHF34834.1"/>
    </source>
</evidence>
<dbReference type="RefSeq" id="WP_062180490.1">
    <property type="nucleotide sequence ID" value="NZ_BBXL01000010.1"/>
</dbReference>